<proteinExistence type="predicted"/>
<evidence type="ECO:0000313" key="3">
    <source>
        <dbReference type="EMBL" id="GER01872.1"/>
    </source>
</evidence>
<protein>
    <recommendedName>
        <fullName evidence="5">C4-dicarboxylate ABC transporter substrate-binding protein</fullName>
    </recommendedName>
</protein>
<dbReference type="PANTHER" id="PTHR42941">
    <property type="entry name" value="SLL1037 PROTEIN"/>
    <property type="match status" value="1"/>
</dbReference>
<reference evidence="3 4" key="1">
    <citation type="submission" date="2019-09" db="EMBL/GenBank/DDBJ databases">
        <title>NBRP : Genome information of microbial organism related human and environment.</title>
        <authorList>
            <person name="Hattori M."/>
            <person name="Oshima K."/>
            <person name="Inaba H."/>
            <person name="Suda W."/>
            <person name="Sakamoto M."/>
            <person name="Iino T."/>
            <person name="Kitahara M."/>
            <person name="Oshida Y."/>
            <person name="Iida T."/>
            <person name="Kudo T."/>
            <person name="Itoh T."/>
            <person name="Ohkuma M."/>
        </authorList>
    </citation>
    <scope>NUCLEOTIDE SEQUENCE [LARGE SCALE GENOMIC DNA]</scope>
    <source>
        <strain evidence="3 4">Mie-1</strain>
    </source>
</reference>
<keyword evidence="2" id="KW-0472">Membrane</keyword>
<dbReference type="PANTHER" id="PTHR42941:SF1">
    <property type="entry name" value="SLL1037 PROTEIN"/>
    <property type="match status" value="1"/>
</dbReference>
<feature type="transmembrane region" description="Helical" evidence="2">
    <location>
        <begin position="28"/>
        <end position="51"/>
    </location>
</feature>
<dbReference type="EMBL" id="BKCM01000014">
    <property type="protein sequence ID" value="GER01872.1"/>
    <property type="molecule type" value="Genomic_DNA"/>
</dbReference>
<feature type="transmembrane region" description="Helical" evidence="2">
    <location>
        <begin position="356"/>
        <end position="378"/>
    </location>
</feature>
<dbReference type="AlphaFoldDB" id="A0A5A7N0R4"/>
<keyword evidence="2" id="KW-0812">Transmembrane</keyword>
<name>A0A5A7N0R4_9PROT</name>
<dbReference type="RefSeq" id="WP_210432649.1">
    <property type="nucleotide sequence ID" value="NZ_BKCM01000014.1"/>
</dbReference>
<evidence type="ECO:0000256" key="1">
    <source>
        <dbReference type="SAM" id="MobiDB-lite"/>
    </source>
</evidence>
<dbReference type="Proteomes" id="UP000325187">
    <property type="component" value="Unassembled WGS sequence"/>
</dbReference>
<organism evidence="3 4">
    <name type="scientific">Iodidimonas gelatinilytica</name>
    <dbReference type="NCBI Taxonomy" id="1236966"/>
    <lineage>
        <taxon>Bacteria</taxon>
        <taxon>Pseudomonadati</taxon>
        <taxon>Pseudomonadota</taxon>
        <taxon>Alphaproteobacteria</taxon>
        <taxon>Iodidimonadales</taxon>
        <taxon>Iodidimonadaceae</taxon>
        <taxon>Iodidimonas</taxon>
    </lineage>
</organism>
<evidence type="ECO:0000313" key="4">
    <source>
        <dbReference type="Proteomes" id="UP000325187"/>
    </source>
</evidence>
<keyword evidence="2" id="KW-1133">Transmembrane helix</keyword>
<gene>
    <name evidence="3" type="ORF">JCM17845_24950</name>
</gene>
<dbReference type="Gene3D" id="3.40.190.10">
    <property type="entry name" value="Periplasmic binding protein-like II"/>
    <property type="match status" value="2"/>
</dbReference>
<dbReference type="InterPro" id="IPR011852">
    <property type="entry name" value="TRAP_TAXI"/>
</dbReference>
<dbReference type="Pfam" id="PF16868">
    <property type="entry name" value="NMT1_3"/>
    <property type="match status" value="1"/>
</dbReference>
<comment type="caution">
    <text evidence="3">The sequence shown here is derived from an EMBL/GenBank/DDBJ whole genome shotgun (WGS) entry which is preliminary data.</text>
</comment>
<dbReference type="SUPFAM" id="SSF53850">
    <property type="entry name" value="Periplasmic binding protein-like II"/>
    <property type="match status" value="1"/>
</dbReference>
<accession>A0A5A7N0R4</accession>
<feature type="region of interest" description="Disordered" evidence="1">
    <location>
        <begin position="448"/>
        <end position="469"/>
    </location>
</feature>
<evidence type="ECO:0008006" key="5">
    <source>
        <dbReference type="Google" id="ProtNLM"/>
    </source>
</evidence>
<evidence type="ECO:0000256" key="2">
    <source>
        <dbReference type="SAM" id="Phobius"/>
    </source>
</evidence>
<dbReference type="NCBIfam" id="TIGR02122">
    <property type="entry name" value="TRAP_TAXI"/>
    <property type="match status" value="1"/>
</dbReference>
<keyword evidence="4" id="KW-1185">Reference proteome</keyword>
<sequence length="469" mass="51085">MKQDPETQEPQNDQTGPLARRLAALPSWLSEGLGIGLPSILLLVIAFYAAFQFVEPAPPRHLTILAGSKGGTYSLMAARYREALAKSDIAVTIVETAGSQDNLERLATSDPDDAIIAFVQAGVAPPIDAPKPLEALASLYFEPAWLFLRDDVKIQDVRDLEALTVAIGAAGSGSRALAAELYRLNGLPVPDTALSHLSGNEAVTALILGQVDAVFTVGGAPSQDIDDLLHQDGVTLFSLPRAAAYARKFGYVRALDLPEGAVDLARNIPAQNTRLIGTTAQLVARRDLHPALVDRLLMVANTIHDQAGLFETAGQFPSPYMLSLPLNDEAARFHRRGPSFLQRILPFWAATMLDRWLVMALPLLTLLIPLLRIVPPLYSWRIKARISRPYKALRAIEKRAAHQDIHRDKALAELDVIEKGLGTLSVPPTHAGELYALKFHIQMLRDSLGEPKKKKPHTQNPEATETAKS</sequence>